<dbReference type="Gene3D" id="2.60.120.620">
    <property type="entry name" value="q2cbj1_9rhob like domain"/>
    <property type="match status" value="1"/>
</dbReference>
<dbReference type="Proteomes" id="UP001642464">
    <property type="component" value="Unassembled WGS sequence"/>
</dbReference>
<comment type="caution">
    <text evidence="2">The sequence shown here is derived from an EMBL/GenBank/DDBJ whole genome shotgun (WGS) entry which is preliminary data.</text>
</comment>
<organism evidence="2 3">
    <name type="scientific">Durusdinium trenchii</name>
    <dbReference type="NCBI Taxonomy" id="1381693"/>
    <lineage>
        <taxon>Eukaryota</taxon>
        <taxon>Sar</taxon>
        <taxon>Alveolata</taxon>
        <taxon>Dinophyceae</taxon>
        <taxon>Suessiales</taxon>
        <taxon>Symbiodiniaceae</taxon>
        <taxon>Durusdinium</taxon>
    </lineage>
</organism>
<protein>
    <submittedName>
        <fullName evidence="2">Peroxisomal (Phytanic acid oxidase) (Phytanoyl-CoA alpha-hydroxylase) (PhyH)</fullName>
    </submittedName>
</protein>
<evidence type="ECO:0000256" key="1">
    <source>
        <dbReference type="ARBA" id="ARBA00001962"/>
    </source>
</evidence>
<dbReference type="InterPro" id="IPR008775">
    <property type="entry name" value="Phytyl_CoA_dOase-like"/>
</dbReference>
<comment type="cofactor">
    <cofactor evidence="1">
        <name>Fe cation</name>
        <dbReference type="ChEBI" id="CHEBI:24875"/>
    </cofactor>
</comment>
<dbReference type="Pfam" id="PF05721">
    <property type="entry name" value="PhyH"/>
    <property type="match status" value="1"/>
</dbReference>
<reference evidence="2 3" key="1">
    <citation type="submission" date="2024-02" db="EMBL/GenBank/DDBJ databases">
        <authorList>
            <person name="Chen Y."/>
            <person name="Shah S."/>
            <person name="Dougan E. K."/>
            <person name="Thang M."/>
            <person name="Chan C."/>
        </authorList>
    </citation>
    <scope>NUCLEOTIDE SEQUENCE [LARGE SCALE GENOMIC DNA]</scope>
</reference>
<accession>A0ABP0IEY1</accession>
<dbReference type="SUPFAM" id="SSF51197">
    <property type="entry name" value="Clavaminate synthase-like"/>
    <property type="match status" value="1"/>
</dbReference>
<evidence type="ECO:0000313" key="2">
    <source>
        <dbReference type="EMBL" id="CAK9000577.1"/>
    </source>
</evidence>
<keyword evidence="3" id="KW-1185">Reference proteome</keyword>
<name>A0ABP0IEY1_9DINO</name>
<dbReference type="EMBL" id="CAXAMM010003592">
    <property type="protein sequence ID" value="CAK9000577.1"/>
    <property type="molecule type" value="Genomic_DNA"/>
</dbReference>
<dbReference type="PANTHER" id="PTHR20883">
    <property type="entry name" value="PHYTANOYL-COA DIOXYGENASE DOMAIN CONTAINING 1"/>
    <property type="match status" value="1"/>
</dbReference>
<sequence length="410" mass="46626">MAVCFQYFQVLGRIFSESCFLWFSSGPWLKRRVVEVRSSELPELLKGGTDSVERTPKLKGYWGIWKEAEGFVLHLKLGRQEINGLFQSREEAEAYQASMLKKHLDWPRAPLTEKVERSELFDHAEEFEEMKEYVFRDTAPGPSILRPGFLQPDQLEQFDEEGFLLRLPVLNEEELPPVKEAFERLLANRVDKITCETLRFRAAHTMPRPLHQELVFLLMENENILHVVEDILGPRYVCWSAHLFCKLPGDPTVQPFHQDAGFWPLSQSRALTVWVALDDVDEGNAGLVYIRGSHRCGRLGWRRTAASHFLLPQEIPDADCIGEPVVATLRAGEASVHSDLTMHHSPANSSSRRRAGIALRFVQADARCLGPMLNGYEMNNGCILPRGRPLSGAEHWKAARRKRPKPGAAP</sequence>
<proteinExistence type="predicted"/>
<gene>
    <name evidence="2" type="ORF">SCF082_LOCUS6560</name>
</gene>
<evidence type="ECO:0000313" key="3">
    <source>
        <dbReference type="Proteomes" id="UP001642464"/>
    </source>
</evidence>
<dbReference type="PANTHER" id="PTHR20883:SF48">
    <property type="entry name" value="ECTOINE DIOXYGENASE"/>
    <property type="match status" value="1"/>
</dbReference>